<keyword evidence="3" id="KW-1185">Reference proteome</keyword>
<dbReference type="AlphaFoldDB" id="A0LRD3"/>
<dbReference type="HOGENOM" id="CLU_2079605_0_0_11"/>
<proteinExistence type="predicted"/>
<accession>A0LRD3</accession>
<organism evidence="2 3">
    <name type="scientific">Acidothermus cellulolyticus (strain ATCC 43068 / DSM 8971 / 11B)</name>
    <dbReference type="NCBI Taxonomy" id="351607"/>
    <lineage>
        <taxon>Bacteria</taxon>
        <taxon>Bacillati</taxon>
        <taxon>Actinomycetota</taxon>
        <taxon>Actinomycetes</taxon>
        <taxon>Acidothermales</taxon>
        <taxon>Acidothermaceae</taxon>
        <taxon>Acidothermus</taxon>
    </lineage>
</organism>
<feature type="region of interest" description="Disordered" evidence="1">
    <location>
        <begin position="1"/>
        <end position="92"/>
    </location>
</feature>
<dbReference type="InParanoid" id="A0LRD3"/>
<evidence type="ECO:0000313" key="2">
    <source>
        <dbReference type="EMBL" id="ABK51993.1"/>
    </source>
</evidence>
<evidence type="ECO:0000256" key="1">
    <source>
        <dbReference type="SAM" id="MobiDB-lite"/>
    </source>
</evidence>
<feature type="compositionally biased region" description="Polar residues" evidence="1">
    <location>
        <begin position="28"/>
        <end position="41"/>
    </location>
</feature>
<dbReference type="EMBL" id="CP000481">
    <property type="protein sequence ID" value="ABK51993.1"/>
    <property type="molecule type" value="Genomic_DNA"/>
</dbReference>
<dbReference type="Proteomes" id="UP000008221">
    <property type="component" value="Chromosome"/>
</dbReference>
<dbReference type="KEGG" id="ace:Acel_0219"/>
<name>A0LRD3_ACIC1</name>
<sequence length="117" mass="12314">MRSQRTTDRTLTDTAFGPTDHGDGPTITPGNGSGPESSRQCRNVGPDNHSLRRGGGPDNARHGRKAAGRTTLVTPRQTAGPSGVPNHMTVASPEGGRARAMMRGALAGRRRCGNRMK</sequence>
<reference evidence="2 3" key="1">
    <citation type="journal article" date="2009" name="Genome Res.">
        <title>Complete genome of the cellulolytic thermophile Acidothermus cellulolyticus 11B provides insights into its ecophysiological and evolutionary adaptations.</title>
        <authorList>
            <person name="Barabote R.D."/>
            <person name="Xie G."/>
            <person name="Leu D.H."/>
            <person name="Normand P."/>
            <person name="Necsulea A."/>
            <person name="Daubin V."/>
            <person name="Medigue C."/>
            <person name="Adney W.S."/>
            <person name="Xu X.C."/>
            <person name="Lapidus A."/>
            <person name="Parales R.E."/>
            <person name="Detter C."/>
            <person name="Pujic P."/>
            <person name="Bruce D."/>
            <person name="Lavire C."/>
            <person name="Challacombe J.F."/>
            <person name="Brettin T.S."/>
            <person name="Berry A.M."/>
        </authorList>
    </citation>
    <scope>NUCLEOTIDE SEQUENCE [LARGE SCALE GENOMIC DNA]</scope>
    <source>
        <strain evidence="3">ATCC 43068 / DSM 8971 / 11B</strain>
    </source>
</reference>
<gene>
    <name evidence="2" type="ordered locus">Acel_0219</name>
</gene>
<feature type="compositionally biased region" description="Polar residues" evidence="1">
    <location>
        <begin position="71"/>
        <end position="80"/>
    </location>
</feature>
<protein>
    <submittedName>
        <fullName evidence="2">Uncharacterized protein</fullName>
    </submittedName>
</protein>
<feature type="compositionally biased region" description="Basic and acidic residues" evidence="1">
    <location>
        <begin position="1"/>
        <end position="11"/>
    </location>
</feature>
<evidence type="ECO:0000313" key="3">
    <source>
        <dbReference type="Proteomes" id="UP000008221"/>
    </source>
</evidence>